<sequence>MQRLFPHPADNITLLEAYSAERPGSAERPWVSLCMVSSLDGSTVVDHTSRGLSNPTDQALLLVLRSFADTILVGASTVRHENYGPPKAPHQRIAIVSRSGEFDFDLPLFTSGTAIVVLPENAPVVPVPSVRAGVDTVDVALAIRTLASEFGSRVIQAEGGATMNGMLASADLIDELNLTVSPQLSGGNGSRLIVGAPASAQRMRLAHVLEDDGFLFTRYLRAR</sequence>
<keyword evidence="3" id="KW-0560">Oxidoreductase</keyword>
<evidence type="ECO:0000313" key="6">
    <source>
        <dbReference type="EMBL" id="CAB4705083.1"/>
    </source>
</evidence>
<dbReference type="EMBL" id="CAFBMT010000001">
    <property type="protein sequence ID" value="CAB4909449.1"/>
    <property type="molecule type" value="Genomic_DNA"/>
</dbReference>
<dbReference type="PANTHER" id="PTHR38011:SF7">
    <property type="entry name" value="2,5-DIAMINO-6-RIBOSYLAMINO-4(3H)-PYRIMIDINONE 5'-PHOSPHATE REDUCTASE"/>
    <property type="match status" value="1"/>
</dbReference>
<evidence type="ECO:0000256" key="3">
    <source>
        <dbReference type="ARBA" id="ARBA00023002"/>
    </source>
</evidence>
<name>A0A6J6A4C2_9ZZZZ</name>
<dbReference type="PANTHER" id="PTHR38011">
    <property type="entry name" value="DIHYDROFOLATE REDUCTASE FAMILY PROTEIN (AFU_ORTHOLOGUE AFUA_8G06820)"/>
    <property type="match status" value="1"/>
</dbReference>
<protein>
    <submittedName>
        <fullName evidence="5">Unannotated protein</fullName>
    </submittedName>
</protein>
<dbReference type="Gene3D" id="3.40.430.10">
    <property type="entry name" value="Dihydrofolate Reductase, subunit A"/>
    <property type="match status" value="1"/>
</dbReference>
<evidence type="ECO:0000313" key="7">
    <source>
        <dbReference type="EMBL" id="CAB4909449.1"/>
    </source>
</evidence>
<dbReference type="EMBL" id="CAESGF010000002">
    <property type="protein sequence ID" value="CAB4362510.1"/>
    <property type="molecule type" value="Genomic_DNA"/>
</dbReference>
<feature type="domain" description="Bacterial bifunctional deaminase-reductase C-terminal" evidence="4">
    <location>
        <begin position="29"/>
        <end position="211"/>
    </location>
</feature>
<dbReference type="SUPFAM" id="SSF53597">
    <property type="entry name" value="Dihydrofolate reductase-like"/>
    <property type="match status" value="1"/>
</dbReference>
<dbReference type="InterPro" id="IPR002734">
    <property type="entry name" value="RibDG_C"/>
</dbReference>
<gene>
    <name evidence="6" type="ORF">UFOPK2656_00289</name>
    <name evidence="7" type="ORF">UFOPK3651_00057</name>
    <name evidence="8" type="ORF">UFOPK3931_02493</name>
    <name evidence="5" type="ORF">UFOPK4189_00286</name>
</gene>
<dbReference type="AlphaFoldDB" id="A0A6J6A4C2"/>
<accession>A0A6J6A4C2</accession>
<dbReference type="GO" id="GO:0009231">
    <property type="term" value="P:riboflavin biosynthetic process"/>
    <property type="evidence" value="ECO:0007669"/>
    <property type="project" value="InterPro"/>
</dbReference>
<evidence type="ECO:0000313" key="8">
    <source>
        <dbReference type="EMBL" id="CAB5005521.1"/>
    </source>
</evidence>
<reference evidence="5" key="1">
    <citation type="submission" date="2020-05" db="EMBL/GenBank/DDBJ databases">
        <authorList>
            <person name="Chiriac C."/>
            <person name="Salcher M."/>
            <person name="Ghai R."/>
            <person name="Kavagutti S V."/>
        </authorList>
    </citation>
    <scope>NUCLEOTIDE SEQUENCE</scope>
</reference>
<evidence type="ECO:0000259" key="4">
    <source>
        <dbReference type="Pfam" id="PF01872"/>
    </source>
</evidence>
<evidence type="ECO:0000256" key="2">
    <source>
        <dbReference type="ARBA" id="ARBA00022857"/>
    </source>
</evidence>
<dbReference type="EMBL" id="CAFBOL010000087">
    <property type="protein sequence ID" value="CAB5005521.1"/>
    <property type="molecule type" value="Genomic_DNA"/>
</dbReference>
<organism evidence="5">
    <name type="scientific">freshwater metagenome</name>
    <dbReference type="NCBI Taxonomy" id="449393"/>
    <lineage>
        <taxon>unclassified sequences</taxon>
        <taxon>metagenomes</taxon>
        <taxon>ecological metagenomes</taxon>
    </lineage>
</organism>
<comment type="pathway">
    <text evidence="1">Cofactor biosynthesis; riboflavin biosynthesis.</text>
</comment>
<dbReference type="InterPro" id="IPR050765">
    <property type="entry name" value="Riboflavin_Biosynth_HTPR"/>
</dbReference>
<keyword evidence="2" id="KW-0521">NADP</keyword>
<dbReference type="EMBL" id="CAEZYF010000002">
    <property type="protein sequence ID" value="CAB4705083.1"/>
    <property type="molecule type" value="Genomic_DNA"/>
</dbReference>
<dbReference type="Pfam" id="PF01872">
    <property type="entry name" value="RibD_C"/>
    <property type="match status" value="1"/>
</dbReference>
<dbReference type="GO" id="GO:0008703">
    <property type="term" value="F:5-amino-6-(5-phosphoribosylamino)uracil reductase activity"/>
    <property type="evidence" value="ECO:0007669"/>
    <property type="project" value="InterPro"/>
</dbReference>
<dbReference type="InterPro" id="IPR024072">
    <property type="entry name" value="DHFR-like_dom_sf"/>
</dbReference>
<evidence type="ECO:0000313" key="5">
    <source>
        <dbReference type="EMBL" id="CAB4362510.1"/>
    </source>
</evidence>
<evidence type="ECO:0000256" key="1">
    <source>
        <dbReference type="ARBA" id="ARBA00005104"/>
    </source>
</evidence>
<proteinExistence type="predicted"/>